<dbReference type="GO" id="GO:0061499">
    <property type="term" value="C:outer plaque of mitotic spindle pole body"/>
    <property type="evidence" value="ECO:0007669"/>
    <property type="project" value="TreeGrafter"/>
</dbReference>
<dbReference type="GO" id="GO:1902412">
    <property type="term" value="P:regulation of mitotic cytokinesis"/>
    <property type="evidence" value="ECO:0007669"/>
    <property type="project" value="TreeGrafter"/>
</dbReference>
<dbReference type="InterPro" id="IPR032675">
    <property type="entry name" value="LRR_dom_sf"/>
</dbReference>
<feature type="region of interest" description="Disordered" evidence="3">
    <location>
        <begin position="167"/>
        <end position="223"/>
    </location>
</feature>
<dbReference type="Proteomes" id="UP000193689">
    <property type="component" value="Unassembled WGS sequence"/>
</dbReference>
<dbReference type="GO" id="GO:0035591">
    <property type="term" value="F:signaling adaptor activity"/>
    <property type="evidence" value="ECO:0007669"/>
    <property type="project" value="TreeGrafter"/>
</dbReference>
<protein>
    <recommendedName>
        <fullName evidence="6">Septation initiation network scaffold protein cdc11</fullName>
    </recommendedName>
</protein>
<feature type="compositionally biased region" description="Polar residues" evidence="3">
    <location>
        <begin position="335"/>
        <end position="348"/>
    </location>
</feature>
<feature type="compositionally biased region" description="Polar residues" evidence="3">
    <location>
        <begin position="75"/>
        <end position="94"/>
    </location>
</feature>
<feature type="compositionally biased region" description="Basic and acidic residues" evidence="3">
    <location>
        <begin position="800"/>
        <end position="828"/>
    </location>
</feature>
<organism evidence="4 5">
    <name type="scientific">Pseudomassariella vexata</name>
    <dbReference type="NCBI Taxonomy" id="1141098"/>
    <lineage>
        <taxon>Eukaryota</taxon>
        <taxon>Fungi</taxon>
        <taxon>Dikarya</taxon>
        <taxon>Ascomycota</taxon>
        <taxon>Pezizomycotina</taxon>
        <taxon>Sordariomycetes</taxon>
        <taxon>Xylariomycetidae</taxon>
        <taxon>Amphisphaeriales</taxon>
        <taxon>Pseudomassariaceae</taxon>
        <taxon>Pseudomassariella</taxon>
    </lineage>
</organism>
<dbReference type="PROSITE" id="PS51450">
    <property type="entry name" value="LRR"/>
    <property type="match status" value="4"/>
</dbReference>
<feature type="region of interest" description="Disordered" evidence="3">
    <location>
        <begin position="899"/>
        <end position="937"/>
    </location>
</feature>
<keyword evidence="1" id="KW-0433">Leucine-rich repeat</keyword>
<evidence type="ECO:0000256" key="1">
    <source>
        <dbReference type="ARBA" id="ARBA00022614"/>
    </source>
</evidence>
<dbReference type="InterPro" id="IPR025875">
    <property type="entry name" value="Leu-rich_rpt_4"/>
</dbReference>
<feature type="compositionally biased region" description="Basic and acidic residues" evidence="3">
    <location>
        <begin position="60"/>
        <end position="74"/>
    </location>
</feature>
<feature type="region of interest" description="Disordered" evidence="3">
    <location>
        <begin position="335"/>
        <end position="465"/>
    </location>
</feature>
<feature type="compositionally biased region" description="Low complexity" evidence="3">
    <location>
        <begin position="576"/>
        <end position="588"/>
    </location>
</feature>
<feature type="compositionally biased region" description="Basic and acidic residues" evidence="3">
    <location>
        <begin position="1760"/>
        <end position="1775"/>
    </location>
</feature>
<evidence type="ECO:0000313" key="5">
    <source>
        <dbReference type="Proteomes" id="UP000193689"/>
    </source>
</evidence>
<feature type="compositionally biased region" description="Low complexity" evidence="3">
    <location>
        <begin position="914"/>
        <end position="933"/>
    </location>
</feature>
<dbReference type="InterPro" id="IPR001611">
    <property type="entry name" value="Leu-rich_rpt"/>
</dbReference>
<dbReference type="OrthoDB" id="7451790at2759"/>
<evidence type="ECO:0000256" key="2">
    <source>
        <dbReference type="ARBA" id="ARBA00022737"/>
    </source>
</evidence>
<dbReference type="PANTHER" id="PTHR47566:SF1">
    <property type="entry name" value="PROTEIN NUD1"/>
    <property type="match status" value="1"/>
</dbReference>
<dbReference type="Pfam" id="PF12799">
    <property type="entry name" value="LRR_4"/>
    <property type="match status" value="1"/>
</dbReference>
<feature type="region of interest" description="Disordered" evidence="3">
    <location>
        <begin position="1"/>
        <end position="109"/>
    </location>
</feature>
<dbReference type="SMART" id="SM00364">
    <property type="entry name" value="LRR_BAC"/>
    <property type="match status" value="5"/>
</dbReference>
<feature type="compositionally biased region" description="Basic and acidic residues" evidence="3">
    <location>
        <begin position="525"/>
        <end position="534"/>
    </location>
</feature>
<dbReference type="InterPro" id="IPR003591">
    <property type="entry name" value="Leu-rich_rpt_typical-subtyp"/>
</dbReference>
<accession>A0A1Y2DA35</accession>
<evidence type="ECO:0000256" key="3">
    <source>
        <dbReference type="SAM" id="MobiDB-lite"/>
    </source>
</evidence>
<dbReference type="Gene3D" id="3.80.10.10">
    <property type="entry name" value="Ribonuclease Inhibitor"/>
    <property type="match status" value="3"/>
</dbReference>
<feature type="region of interest" description="Disordered" evidence="3">
    <location>
        <begin position="1756"/>
        <end position="1775"/>
    </location>
</feature>
<dbReference type="STRING" id="1141098.A0A1Y2DA35"/>
<feature type="compositionally biased region" description="Polar residues" evidence="3">
    <location>
        <begin position="445"/>
        <end position="456"/>
    </location>
</feature>
<feature type="region of interest" description="Disordered" evidence="3">
    <location>
        <begin position="523"/>
        <end position="555"/>
    </location>
</feature>
<feature type="compositionally biased region" description="Polar residues" evidence="3">
    <location>
        <begin position="16"/>
        <end position="29"/>
    </location>
</feature>
<feature type="region of interest" description="Disordered" evidence="3">
    <location>
        <begin position="773"/>
        <end position="828"/>
    </location>
</feature>
<dbReference type="InParanoid" id="A0A1Y2DA35"/>
<keyword evidence="2" id="KW-0677">Repeat</keyword>
<keyword evidence="5" id="KW-1185">Reference proteome</keyword>
<evidence type="ECO:0008006" key="6">
    <source>
        <dbReference type="Google" id="ProtNLM"/>
    </source>
</evidence>
<feature type="region of interest" description="Disordered" evidence="3">
    <location>
        <begin position="485"/>
        <end position="509"/>
    </location>
</feature>
<gene>
    <name evidence="4" type="ORF">BCR38DRAFT_461783</name>
</gene>
<feature type="region of interest" description="Disordered" evidence="3">
    <location>
        <begin position="1142"/>
        <end position="1209"/>
    </location>
</feature>
<name>A0A1Y2DA35_9PEZI</name>
<feature type="compositionally biased region" description="Polar residues" evidence="3">
    <location>
        <begin position="390"/>
        <end position="411"/>
    </location>
</feature>
<dbReference type="InterPro" id="IPR052574">
    <property type="entry name" value="CDIRP"/>
</dbReference>
<feature type="region of interest" description="Disordered" evidence="3">
    <location>
        <begin position="972"/>
        <end position="995"/>
    </location>
</feature>
<dbReference type="Pfam" id="PF13855">
    <property type="entry name" value="LRR_8"/>
    <property type="match status" value="2"/>
</dbReference>
<sequence length="1775" mass="197831">MDHAWLDSLSEDWVSQPRSDNSHAQLPTFSSPSSSRRASVREQLSKMPRPNPNSSRLRPTNHDDGPHALSERSSNEINIPGSQCAPSKLSQGIKASQRGRHLSRSVSASTTASVIHNTVQHKSLSASPLKSRDQVPEWKRRLLYGEIAYGESKDLFSSAGTGLENMFRPPAPVAPEADTPPDDTVNETTLPSSPPPYRRRQFDDHDPDITFESSGNDFSAIPAPRVREMKYKRNDESFAQFNRPDGSTAERSLHAQETASREASETSFTSMSAKFRMEASRKASGKSDVRNEHFSPILISRRNAEDGRVSFAPVDLPADQLQKKLEKLRQNQMLLDSEPDSSLDQGLSTAGDDQDPEDTDDYARHGGFLNVRRGGRSAEDSFQHRLLSPPLNTDTSEMLPESSLQASTPKQFPTIRTERFASVNRKERPNTPPSPVQPRGPNPSPEKQLQPPQAKSGSPLKLFGPYDTFTNQTLLRRISQFEDQMADSPERSIDQSAQPVNKFGSGELDDYTFNEDISLYSSERSQMDNDKENVAPEENPLPPSKPIKFDISHHSATSNGGYLMVRRSRQKSSATAPSSRPSFISSASHLNSRPGNSSETSSAGYRVQATPQRDISEAKRPRTSPSKDPTPKRRRTLHRSDIAYGMEERPAAIESVLSSHYQMQSAMAKKRMDARLGDAQPPAHPTVMSMRQILRPRTPTPSQRSSTQRERAPLADINFSADSLENGSSLEGSQILVQDFAIEGSRKTSIKTEDFFIEANKIMAMIRNKARPNGLNSVEESEAEGNVVTPDELEDSYQESTREPFSRPPSREGRPVPRMPARQEDPELINRLRKYEEDSEMGDLIAYSIRSMGLAREAVEEETKLAQSVQESIRSSEMRHSTQAVDEIISDLSNVRISRNPDAPASSAHADFPSQGSRYSGSSSSHSMPTVSSQGSDSRRLIVPDLVTGLIGEKVGNMVLDKENKVWMKMKTPKPASKSRNFLPSEDSEEDPFASIPDLSVDVNRENENLGLKTAPLDDLEQFVQDEFSPAPSSVKKSRDAKSIMSHTKETFTRIQQTLRASGGGDDEDIEHEITIHEDRMQRSSPSRRRNLTITFSSPIASIIQDVMPQQSDETNAGDESSVMDQSVGDITAESLRRGRRVNVARAVGTNSNKSRSRSRSEGAARRSLSVRGRAFMPRPISRIDEQDEEGASERGSPKQRQVSIRGESTIVGPDEHEKCKTSVSFIITTPGPTRHLPPPTATPTIGRHVGTYSLSPLSDFTMNQADQSCGLEVSYVVGDNYLVTGDGSKNIMSQAIRNLVEKITEVEPYEPDWDAMPVLEINDKQLKSLHKLDEFCGNIITLDASNNSIRHLDGVPESVRNLKLSHNHISELAAWGHLMNLQYLDISDNQITSLHAFKELVHLRSLRADNNQITSLDGIKFHDSLQVLRVRANLIEHVDLDGTRMERLTELDLEGNQISTIRNIEQLPSLSTLNVEHNQLSSFGPTMNQTMTCLKYLKLSHNALTTLDLSAFPAIRLLHADRNHITALTGFRRAQRLDSLSLREQKGSVPLDPSFLTSAYEVRKLYLSGNLLTTFNPLVDFLNLQYLELANCGLQSLSDNFGQLMPNLRTLNLNFNAIEDLSPLRYIPRLKKLLVTGNRLDVSTGVIDILAEFPHLSKLDTRDNPSTLGFYPPLQSLVPLEQDADYNPFVLPEANTERDEIYAARLDLGTKKRRRLYEIMLTQRCQKLKVLDGLPVDRQKIKRKDAVWETLVESGAVSEKQRSESDSKQSVKGE</sequence>
<dbReference type="SMART" id="SM00369">
    <property type="entry name" value="LRR_TYP"/>
    <property type="match status" value="7"/>
</dbReference>
<feature type="compositionally biased region" description="Pro residues" evidence="3">
    <location>
        <begin position="430"/>
        <end position="444"/>
    </location>
</feature>
<feature type="region of interest" description="Disordered" evidence="3">
    <location>
        <begin position="567"/>
        <end position="646"/>
    </location>
</feature>
<dbReference type="SMART" id="SM00365">
    <property type="entry name" value="LRR_SD22"/>
    <property type="match status" value="6"/>
</dbReference>
<evidence type="ECO:0000313" key="4">
    <source>
        <dbReference type="EMBL" id="ORY56130.1"/>
    </source>
</evidence>
<dbReference type="GeneID" id="63778771"/>
<comment type="caution">
    <text evidence="4">The sequence shown here is derived from an EMBL/GenBank/DDBJ whole genome shotgun (WGS) entry which is preliminary data.</text>
</comment>
<dbReference type="PANTHER" id="PTHR47566">
    <property type="match status" value="1"/>
</dbReference>
<feature type="region of interest" description="Disordered" evidence="3">
    <location>
        <begin position="694"/>
        <end position="713"/>
    </location>
</feature>
<dbReference type="EMBL" id="MCFJ01000024">
    <property type="protein sequence ID" value="ORY56130.1"/>
    <property type="molecule type" value="Genomic_DNA"/>
</dbReference>
<reference evidence="4 5" key="1">
    <citation type="submission" date="2016-07" db="EMBL/GenBank/DDBJ databases">
        <title>Pervasive Adenine N6-methylation of Active Genes in Fungi.</title>
        <authorList>
            <consortium name="DOE Joint Genome Institute"/>
            <person name="Mondo S.J."/>
            <person name="Dannebaum R.O."/>
            <person name="Kuo R.C."/>
            <person name="Labutti K."/>
            <person name="Haridas S."/>
            <person name="Kuo A."/>
            <person name="Salamov A."/>
            <person name="Ahrendt S.R."/>
            <person name="Lipzen A."/>
            <person name="Sullivan W."/>
            <person name="Andreopoulos W.B."/>
            <person name="Clum A."/>
            <person name="Lindquist E."/>
            <person name="Daum C."/>
            <person name="Ramamoorthy G.K."/>
            <person name="Gryganskyi A."/>
            <person name="Culley D."/>
            <person name="Magnuson J.K."/>
            <person name="James T.Y."/>
            <person name="O'Malley M.A."/>
            <person name="Stajich J.E."/>
            <person name="Spatafora J.W."/>
            <person name="Visel A."/>
            <person name="Grigoriev I.V."/>
        </authorList>
    </citation>
    <scope>NUCLEOTIDE SEQUENCE [LARGE SCALE GENOMIC DNA]</scope>
    <source>
        <strain evidence="4 5">CBS 129021</strain>
    </source>
</reference>
<feature type="compositionally biased region" description="Basic and acidic residues" evidence="3">
    <location>
        <begin position="251"/>
        <end position="264"/>
    </location>
</feature>
<proteinExistence type="predicted"/>
<dbReference type="GO" id="GO:0031028">
    <property type="term" value="P:septation initiation signaling"/>
    <property type="evidence" value="ECO:0007669"/>
    <property type="project" value="TreeGrafter"/>
</dbReference>
<feature type="compositionally biased region" description="Basic and acidic residues" evidence="3">
    <location>
        <begin position="416"/>
        <end position="429"/>
    </location>
</feature>
<feature type="region of interest" description="Disordered" evidence="3">
    <location>
        <begin position="238"/>
        <end position="272"/>
    </location>
</feature>
<feature type="compositionally biased region" description="Polar residues" evidence="3">
    <location>
        <begin position="589"/>
        <end position="613"/>
    </location>
</feature>
<dbReference type="RefSeq" id="XP_040709976.1">
    <property type="nucleotide sequence ID" value="XM_040862559.1"/>
</dbReference>
<dbReference type="SUPFAM" id="SSF52058">
    <property type="entry name" value="L domain-like"/>
    <property type="match status" value="1"/>
</dbReference>